<protein>
    <submittedName>
        <fullName evidence="2">Uncharacterized protein</fullName>
    </submittedName>
</protein>
<feature type="region of interest" description="Disordered" evidence="1">
    <location>
        <begin position="165"/>
        <end position="245"/>
    </location>
</feature>
<feature type="region of interest" description="Disordered" evidence="1">
    <location>
        <begin position="75"/>
        <end position="104"/>
    </location>
</feature>
<feature type="compositionally biased region" description="Basic and acidic residues" evidence="1">
    <location>
        <begin position="228"/>
        <end position="245"/>
    </location>
</feature>
<proteinExistence type="predicted"/>
<organism evidence="2 3">
    <name type="scientific">Linnemannia elongata AG-77</name>
    <dbReference type="NCBI Taxonomy" id="1314771"/>
    <lineage>
        <taxon>Eukaryota</taxon>
        <taxon>Fungi</taxon>
        <taxon>Fungi incertae sedis</taxon>
        <taxon>Mucoromycota</taxon>
        <taxon>Mortierellomycotina</taxon>
        <taxon>Mortierellomycetes</taxon>
        <taxon>Mortierellales</taxon>
        <taxon>Mortierellaceae</taxon>
        <taxon>Linnemannia</taxon>
    </lineage>
</organism>
<dbReference type="OrthoDB" id="2445854at2759"/>
<evidence type="ECO:0000313" key="3">
    <source>
        <dbReference type="Proteomes" id="UP000078512"/>
    </source>
</evidence>
<evidence type="ECO:0000256" key="1">
    <source>
        <dbReference type="SAM" id="MobiDB-lite"/>
    </source>
</evidence>
<evidence type="ECO:0000313" key="2">
    <source>
        <dbReference type="EMBL" id="OAQ32514.1"/>
    </source>
</evidence>
<name>A0A197K7W0_9FUNG</name>
<feature type="compositionally biased region" description="Polar residues" evidence="1">
    <location>
        <begin position="208"/>
        <end position="227"/>
    </location>
</feature>
<accession>A0A197K7W0</accession>
<dbReference type="Proteomes" id="UP000078512">
    <property type="component" value="Unassembled WGS sequence"/>
</dbReference>
<dbReference type="EMBL" id="KV442024">
    <property type="protein sequence ID" value="OAQ32514.1"/>
    <property type="molecule type" value="Genomic_DNA"/>
</dbReference>
<dbReference type="AlphaFoldDB" id="A0A197K7W0"/>
<reference evidence="2 3" key="1">
    <citation type="submission" date="2016-05" db="EMBL/GenBank/DDBJ databases">
        <title>Genome sequencing reveals origins of a unique bacterial endosymbiosis in the earliest lineages of terrestrial Fungi.</title>
        <authorList>
            <consortium name="DOE Joint Genome Institute"/>
            <person name="Uehling J."/>
            <person name="Gryganskyi A."/>
            <person name="Hameed K."/>
            <person name="Tschaplinski T."/>
            <person name="Misztal P."/>
            <person name="Wu S."/>
            <person name="Desiro A."/>
            <person name="Vande Pol N."/>
            <person name="Du Z.-Y."/>
            <person name="Zienkiewicz A."/>
            <person name="Zienkiewicz K."/>
            <person name="Morin E."/>
            <person name="Tisserant E."/>
            <person name="Splivallo R."/>
            <person name="Hainaut M."/>
            <person name="Henrissat B."/>
            <person name="Ohm R."/>
            <person name="Kuo A."/>
            <person name="Yan J."/>
            <person name="Lipzen A."/>
            <person name="Nolan M."/>
            <person name="Labutti K."/>
            <person name="Barry K."/>
            <person name="Goldstein A."/>
            <person name="Labbe J."/>
            <person name="Schadt C."/>
            <person name="Tuskan G."/>
            <person name="Grigoriev I."/>
            <person name="Martin F."/>
            <person name="Vilgalys R."/>
            <person name="Bonito G."/>
        </authorList>
    </citation>
    <scope>NUCLEOTIDE SEQUENCE [LARGE SCALE GENOMIC DNA]</scope>
    <source>
        <strain evidence="2 3">AG-77</strain>
    </source>
</reference>
<keyword evidence="3" id="KW-1185">Reference proteome</keyword>
<gene>
    <name evidence="2" type="ORF">K457DRAFT_135079</name>
</gene>
<feature type="compositionally biased region" description="Low complexity" evidence="1">
    <location>
        <begin position="77"/>
        <end position="92"/>
    </location>
</feature>
<sequence length="245" mass="27421">MSSLSALRRPRPLSLTAPRRTVAANLSTPRGSEHGVLSSAGQRGHVRWASLAHFDIGCSTPPPPPPMTLEQVDKVKQTQQQHRQRQQQMQLESEQRLRQQQELQQTLAKDRAMLIKQQRQRQRPGSWSGTVASLKAFSEVEERPMRHAHLPPVREHGRSLSISYAQSLSRQTPTTSSSPLLNKCMTGSRPKSMFALKGDDQKMRLSTAVASSTSTPQSHSDATLESSTDSHWDSRHQGLETHQEE</sequence>
<feature type="compositionally biased region" description="Polar residues" evidence="1">
    <location>
        <begin position="165"/>
        <end position="180"/>
    </location>
</feature>